<dbReference type="CDD" id="cd00586">
    <property type="entry name" value="4HBT"/>
    <property type="match status" value="1"/>
</dbReference>
<evidence type="ECO:0000256" key="2">
    <source>
        <dbReference type="ARBA" id="ARBA00022801"/>
    </source>
</evidence>
<dbReference type="PANTHER" id="PTHR31793">
    <property type="entry name" value="4-HYDROXYBENZOYL-COA THIOESTERASE FAMILY MEMBER"/>
    <property type="match status" value="1"/>
</dbReference>
<reference evidence="3 4" key="1">
    <citation type="journal article" date="2005" name="Int. J. Syst. Evol. Microbiol.">
        <title>Halobacillus yeomjeoni sp. nov., isolated from a marine solar saltern in Korea.</title>
        <authorList>
            <person name="Yoon J.H."/>
            <person name="Kang S.J."/>
            <person name="Lee C.H."/>
            <person name="Oh H.W."/>
            <person name="Oh T.K."/>
        </authorList>
    </citation>
    <scope>NUCLEOTIDE SEQUENCE [LARGE SCALE GENOMIC DNA]</scope>
    <source>
        <strain evidence="3 4">KCTC 3957</strain>
    </source>
</reference>
<keyword evidence="4" id="KW-1185">Reference proteome</keyword>
<sequence length="155" mass="17868">MGETGKDSDTRLDLKYVLKRREVMHEHEVKVRFCETDLLGHVNNNNFFVYMEDARIQFIRDLQLVDGDWSFILASINCDFIKQVFFGQTLTIKSHISKIGNSSFHLEQEHYEKESGQLVAKGSSVLVHFDFKNQTSTPLSEAMKEKLQSHSLAAK</sequence>
<dbReference type="Pfam" id="PF13279">
    <property type="entry name" value="4HBT_2"/>
    <property type="match status" value="1"/>
</dbReference>
<dbReference type="GO" id="GO:0047617">
    <property type="term" value="F:fatty acyl-CoA hydrolase activity"/>
    <property type="evidence" value="ECO:0007669"/>
    <property type="project" value="TreeGrafter"/>
</dbReference>
<proteinExistence type="inferred from homology"/>
<dbReference type="InterPro" id="IPR050563">
    <property type="entry name" value="4-hydroxybenzoyl-CoA_TE"/>
</dbReference>
<accession>A0A931HWS3</accession>
<comment type="similarity">
    <text evidence="1">Belongs to the 4-hydroxybenzoyl-CoA thioesterase family.</text>
</comment>
<gene>
    <name evidence="3" type="ORF">H0267_13550</name>
</gene>
<keyword evidence="2" id="KW-0378">Hydrolase</keyword>
<dbReference type="SUPFAM" id="SSF54637">
    <property type="entry name" value="Thioesterase/thiol ester dehydrase-isomerase"/>
    <property type="match status" value="1"/>
</dbReference>
<evidence type="ECO:0000313" key="4">
    <source>
        <dbReference type="Proteomes" id="UP000614490"/>
    </source>
</evidence>
<comment type="caution">
    <text evidence="3">The sequence shown here is derived from an EMBL/GenBank/DDBJ whole genome shotgun (WGS) entry which is preliminary data.</text>
</comment>
<dbReference type="InterPro" id="IPR029069">
    <property type="entry name" value="HotDog_dom_sf"/>
</dbReference>
<evidence type="ECO:0000256" key="1">
    <source>
        <dbReference type="ARBA" id="ARBA00005953"/>
    </source>
</evidence>
<name>A0A931HWS3_9BACI</name>
<dbReference type="AlphaFoldDB" id="A0A931HWS3"/>
<evidence type="ECO:0000313" key="3">
    <source>
        <dbReference type="EMBL" id="MBH0231247.1"/>
    </source>
</evidence>
<dbReference type="EMBL" id="JADZSC010000003">
    <property type="protein sequence ID" value="MBH0231247.1"/>
    <property type="molecule type" value="Genomic_DNA"/>
</dbReference>
<dbReference type="Gene3D" id="3.10.129.10">
    <property type="entry name" value="Hotdog Thioesterase"/>
    <property type="match status" value="1"/>
</dbReference>
<dbReference type="PANTHER" id="PTHR31793:SF27">
    <property type="entry name" value="NOVEL THIOESTERASE SUPERFAMILY DOMAIN AND SAPOSIN A-TYPE DOMAIN CONTAINING PROTEIN (0610012H03RIK)"/>
    <property type="match status" value="1"/>
</dbReference>
<dbReference type="Proteomes" id="UP000614490">
    <property type="component" value="Unassembled WGS sequence"/>
</dbReference>
<protein>
    <submittedName>
        <fullName evidence="3">Acyl-CoA thioesterase</fullName>
    </submittedName>
</protein>
<organism evidence="3 4">
    <name type="scientific">Halobacillus yeomjeoni</name>
    <dbReference type="NCBI Taxonomy" id="311194"/>
    <lineage>
        <taxon>Bacteria</taxon>
        <taxon>Bacillati</taxon>
        <taxon>Bacillota</taxon>
        <taxon>Bacilli</taxon>
        <taxon>Bacillales</taxon>
        <taxon>Bacillaceae</taxon>
        <taxon>Halobacillus</taxon>
    </lineage>
</organism>